<dbReference type="EMBL" id="JAVDSG010000001">
    <property type="protein sequence ID" value="MDR6596098.1"/>
    <property type="molecule type" value="Genomic_DNA"/>
</dbReference>
<dbReference type="Pfam" id="PF08843">
    <property type="entry name" value="AbiEii"/>
    <property type="match status" value="1"/>
</dbReference>
<reference evidence="1 2" key="1">
    <citation type="submission" date="2023-07" db="EMBL/GenBank/DDBJ databases">
        <title>Sequencing the genomes of 1000 actinobacteria strains.</title>
        <authorList>
            <person name="Klenk H.-P."/>
        </authorList>
    </citation>
    <scope>NUCLEOTIDE SEQUENCE [LARGE SCALE GENOMIC DNA]</scope>
    <source>
        <strain evidence="1 2">DSM 43749</strain>
    </source>
</reference>
<comment type="caution">
    <text evidence="1">The sequence shown here is derived from an EMBL/GenBank/DDBJ whole genome shotgun (WGS) entry which is preliminary data.</text>
</comment>
<proteinExistence type="predicted"/>
<gene>
    <name evidence="1" type="ORF">J2S66_004482</name>
</gene>
<protein>
    <submittedName>
        <fullName evidence="1">Nucleotidyltransferase component of viral defense system</fullName>
    </submittedName>
</protein>
<evidence type="ECO:0000313" key="1">
    <source>
        <dbReference type="EMBL" id="MDR6596098.1"/>
    </source>
</evidence>
<sequence>MTPKPPLSPQAFMNALKARAANTSKVSGVPTKELLERYYHRRLLARVFHADGNGWVLKGGQALLVRWPLARYSTDVDLLRTSGESTVDDAVVALLDAVAVTLDDHLRFDHHDTSREAAANRPSRKVRFRVMFGLKQLSVVSVDVVAADLHPLGELVVERLAAPFTVDSSPWPAVRMWPLEDHVADKVAAMYERHGEHLRPSTRFKDLVDIALIAHNSPLAGATTHAALHAEVRRRRNAGTHLVLPDRFTVPGAGWVTGYRAEAAKAHELPNGYRTLDGVTPLAKAFVTPLLQEHEIPGTWQPGALRWV</sequence>
<dbReference type="InterPro" id="IPR014942">
    <property type="entry name" value="AbiEii"/>
</dbReference>
<accession>A0ABU1Q0R1</accession>
<dbReference type="Proteomes" id="UP001268819">
    <property type="component" value="Unassembled WGS sequence"/>
</dbReference>
<evidence type="ECO:0000313" key="2">
    <source>
        <dbReference type="Proteomes" id="UP001268819"/>
    </source>
</evidence>
<organism evidence="1 2">
    <name type="scientific">Saccharothrix longispora</name>
    <dbReference type="NCBI Taxonomy" id="33920"/>
    <lineage>
        <taxon>Bacteria</taxon>
        <taxon>Bacillati</taxon>
        <taxon>Actinomycetota</taxon>
        <taxon>Actinomycetes</taxon>
        <taxon>Pseudonocardiales</taxon>
        <taxon>Pseudonocardiaceae</taxon>
        <taxon>Saccharothrix</taxon>
    </lineage>
</organism>
<name>A0ABU1Q0R1_9PSEU</name>
<keyword evidence="2" id="KW-1185">Reference proteome</keyword>
<dbReference type="RefSeq" id="WP_310309188.1">
    <property type="nucleotide sequence ID" value="NZ_BAAAXB010000001.1"/>
</dbReference>